<keyword evidence="2" id="KW-1015">Disulfide bond</keyword>
<dbReference type="InterPro" id="IPR001304">
    <property type="entry name" value="C-type_lectin-like"/>
</dbReference>
<organism evidence="6 7">
    <name type="scientific">Pleurodeles waltl</name>
    <name type="common">Iberian ribbed newt</name>
    <dbReference type="NCBI Taxonomy" id="8319"/>
    <lineage>
        <taxon>Eukaryota</taxon>
        <taxon>Metazoa</taxon>
        <taxon>Chordata</taxon>
        <taxon>Craniata</taxon>
        <taxon>Vertebrata</taxon>
        <taxon>Euteleostomi</taxon>
        <taxon>Amphibia</taxon>
        <taxon>Batrachia</taxon>
        <taxon>Caudata</taxon>
        <taxon>Salamandroidea</taxon>
        <taxon>Salamandridae</taxon>
        <taxon>Pleurodelinae</taxon>
        <taxon>Pleurodeles</taxon>
    </lineage>
</organism>
<dbReference type="PANTHER" id="PTHR15028:SF6">
    <property type="entry name" value="B-CELL DIFFERENTIATION ANTIGEN CD72"/>
    <property type="match status" value="1"/>
</dbReference>
<dbReference type="GO" id="GO:0005886">
    <property type="term" value="C:plasma membrane"/>
    <property type="evidence" value="ECO:0007669"/>
    <property type="project" value="InterPro"/>
</dbReference>
<comment type="caution">
    <text evidence="6">The sequence shown here is derived from an EMBL/GenBank/DDBJ whole genome shotgun (WGS) entry which is preliminary data.</text>
</comment>
<dbReference type="PROSITE" id="PS50041">
    <property type="entry name" value="C_TYPE_LECTIN_2"/>
    <property type="match status" value="1"/>
</dbReference>
<name>A0AAV7P433_PLEWA</name>
<evidence type="ECO:0000313" key="6">
    <source>
        <dbReference type="EMBL" id="KAJ1122366.1"/>
    </source>
</evidence>
<proteinExistence type="predicted"/>
<dbReference type="SMART" id="SM00034">
    <property type="entry name" value="CLECT"/>
    <property type="match status" value="1"/>
</dbReference>
<dbReference type="InterPro" id="IPR039689">
    <property type="entry name" value="CD72"/>
</dbReference>
<dbReference type="PANTHER" id="PTHR15028">
    <property type="entry name" value="CD72-RELATED"/>
    <property type="match status" value="1"/>
</dbReference>
<dbReference type="InterPro" id="IPR033989">
    <property type="entry name" value="CD209-like_CTLD"/>
</dbReference>
<reference evidence="6" key="1">
    <citation type="journal article" date="2022" name="bioRxiv">
        <title>Sequencing and chromosome-scale assembly of the giantPleurodeles waltlgenome.</title>
        <authorList>
            <person name="Brown T."/>
            <person name="Elewa A."/>
            <person name="Iarovenko S."/>
            <person name="Subramanian E."/>
            <person name="Araus A.J."/>
            <person name="Petzold A."/>
            <person name="Susuki M."/>
            <person name="Suzuki K.-i.T."/>
            <person name="Hayashi T."/>
            <person name="Toyoda A."/>
            <person name="Oliveira C."/>
            <person name="Osipova E."/>
            <person name="Leigh N.D."/>
            <person name="Simon A."/>
            <person name="Yun M.H."/>
        </authorList>
    </citation>
    <scope>NUCLEOTIDE SEQUENCE</scope>
    <source>
        <strain evidence="6">20211129_DDA</strain>
        <tissue evidence="6">Liver</tissue>
    </source>
</reference>
<accession>A0AAV7P433</accession>
<keyword evidence="4" id="KW-0472">Membrane</keyword>
<dbReference type="Proteomes" id="UP001066276">
    <property type="component" value="Chromosome 7"/>
</dbReference>
<keyword evidence="3" id="KW-0175">Coiled coil</keyword>
<dbReference type="PROSITE" id="PS00615">
    <property type="entry name" value="C_TYPE_LECTIN_1"/>
    <property type="match status" value="1"/>
</dbReference>
<feature type="transmembrane region" description="Helical" evidence="4">
    <location>
        <begin position="66"/>
        <end position="90"/>
    </location>
</feature>
<dbReference type="SUPFAM" id="SSF56436">
    <property type="entry name" value="C-type lectin-like"/>
    <property type="match status" value="1"/>
</dbReference>
<dbReference type="GO" id="GO:0004888">
    <property type="term" value="F:transmembrane signaling receptor activity"/>
    <property type="evidence" value="ECO:0007669"/>
    <property type="project" value="InterPro"/>
</dbReference>
<dbReference type="Gene3D" id="3.10.100.10">
    <property type="entry name" value="Mannose-Binding Protein A, subunit A"/>
    <property type="match status" value="1"/>
</dbReference>
<evidence type="ECO:0000259" key="5">
    <source>
        <dbReference type="PROSITE" id="PS50041"/>
    </source>
</evidence>
<evidence type="ECO:0000256" key="1">
    <source>
        <dbReference type="ARBA" id="ARBA00022734"/>
    </source>
</evidence>
<sequence length="351" mass="40830">MEWRERGEPRTGKLDTDITYAELNFLRASRLNVGSMAGETPAVPAKPALMCRSFTPTGFRTHLKRWLLLGFVLVVLLLLALSITLLSLYLQVTARLAEDAEELDALRANGTRCLTELEMERVEQEEAERNRSSLEQECQELQEQTLPAMLGKHKQFQMELEAEREQKKRLLERYVMVQEECKEMRENNLFLSKNSSLFRSCNKTMDPGDPSGKCMFCPEGWVVFGPRCYFFSPLEQNWESSERSCRDLDAHLVVIRSHDQMRFLVDLINSITWIGLSDKDIENDWRWVDGTPYGYTPKFWPRNQPDNVGNEDCVTLSDDMSWNDDKCWWLYRSVCEKHASMLYIQSGHINS</sequence>
<dbReference type="Pfam" id="PF00059">
    <property type="entry name" value="Lectin_C"/>
    <property type="match status" value="1"/>
</dbReference>
<dbReference type="CDD" id="cd03590">
    <property type="entry name" value="CLECT_DC-SIGN_like"/>
    <property type="match status" value="1"/>
</dbReference>
<keyword evidence="4" id="KW-0812">Transmembrane</keyword>
<keyword evidence="1" id="KW-0430">Lectin</keyword>
<dbReference type="InterPro" id="IPR018378">
    <property type="entry name" value="C-type_lectin_CS"/>
</dbReference>
<evidence type="ECO:0000256" key="3">
    <source>
        <dbReference type="SAM" id="Coils"/>
    </source>
</evidence>
<dbReference type="InterPro" id="IPR016186">
    <property type="entry name" value="C-type_lectin-like/link_sf"/>
</dbReference>
<evidence type="ECO:0000256" key="2">
    <source>
        <dbReference type="ARBA" id="ARBA00023157"/>
    </source>
</evidence>
<evidence type="ECO:0000256" key="4">
    <source>
        <dbReference type="SAM" id="Phobius"/>
    </source>
</evidence>
<feature type="domain" description="C-type lectin" evidence="5">
    <location>
        <begin position="224"/>
        <end position="336"/>
    </location>
</feature>
<gene>
    <name evidence="6" type="ORF">NDU88_000856</name>
</gene>
<evidence type="ECO:0000313" key="7">
    <source>
        <dbReference type="Proteomes" id="UP001066276"/>
    </source>
</evidence>
<dbReference type="InterPro" id="IPR016187">
    <property type="entry name" value="CTDL_fold"/>
</dbReference>
<feature type="coiled-coil region" evidence="3">
    <location>
        <begin position="117"/>
        <end position="187"/>
    </location>
</feature>
<dbReference type="EMBL" id="JANPWB010000011">
    <property type="protein sequence ID" value="KAJ1122366.1"/>
    <property type="molecule type" value="Genomic_DNA"/>
</dbReference>
<dbReference type="AlphaFoldDB" id="A0AAV7P433"/>
<keyword evidence="7" id="KW-1185">Reference proteome</keyword>
<dbReference type="GO" id="GO:0030246">
    <property type="term" value="F:carbohydrate binding"/>
    <property type="evidence" value="ECO:0007669"/>
    <property type="project" value="UniProtKB-KW"/>
</dbReference>
<protein>
    <recommendedName>
        <fullName evidence="5">C-type lectin domain-containing protein</fullName>
    </recommendedName>
</protein>
<keyword evidence="4" id="KW-1133">Transmembrane helix</keyword>